<reference evidence="1" key="1">
    <citation type="submission" date="2014-11" db="EMBL/GenBank/DDBJ databases">
        <authorList>
            <person name="Amaro Gonzalez C."/>
        </authorList>
    </citation>
    <scope>NUCLEOTIDE SEQUENCE</scope>
</reference>
<reference evidence="1" key="2">
    <citation type="journal article" date="2015" name="Fish Shellfish Immunol.">
        <title>Early steps in the European eel (Anguilla anguilla)-Vibrio vulnificus interaction in the gills: Role of the RtxA13 toxin.</title>
        <authorList>
            <person name="Callol A."/>
            <person name="Pajuelo D."/>
            <person name="Ebbesson L."/>
            <person name="Teles M."/>
            <person name="MacKenzie S."/>
            <person name="Amaro C."/>
        </authorList>
    </citation>
    <scope>NUCLEOTIDE SEQUENCE</scope>
</reference>
<accession>A0A0E9VUY9</accession>
<organism evidence="1">
    <name type="scientific">Anguilla anguilla</name>
    <name type="common">European freshwater eel</name>
    <name type="synonym">Muraena anguilla</name>
    <dbReference type="NCBI Taxonomy" id="7936"/>
    <lineage>
        <taxon>Eukaryota</taxon>
        <taxon>Metazoa</taxon>
        <taxon>Chordata</taxon>
        <taxon>Craniata</taxon>
        <taxon>Vertebrata</taxon>
        <taxon>Euteleostomi</taxon>
        <taxon>Actinopterygii</taxon>
        <taxon>Neopterygii</taxon>
        <taxon>Teleostei</taxon>
        <taxon>Anguilliformes</taxon>
        <taxon>Anguillidae</taxon>
        <taxon>Anguilla</taxon>
    </lineage>
</organism>
<dbReference type="EMBL" id="GBXM01027412">
    <property type="protein sequence ID" value="JAH81165.1"/>
    <property type="molecule type" value="Transcribed_RNA"/>
</dbReference>
<proteinExistence type="predicted"/>
<evidence type="ECO:0000313" key="1">
    <source>
        <dbReference type="EMBL" id="JAH81165.1"/>
    </source>
</evidence>
<name>A0A0E9VUY9_ANGAN</name>
<dbReference type="AlphaFoldDB" id="A0A0E9VUY9"/>
<protein>
    <submittedName>
        <fullName evidence="1">Uncharacterized protein</fullName>
    </submittedName>
</protein>
<sequence>MLNTRYKVRSKGLPSC</sequence>